<comment type="similarity">
    <text evidence="8">Belongs to the formate--tetrahydrofolate ligase family.</text>
</comment>
<feature type="non-terminal residue" evidence="9">
    <location>
        <position position="294"/>
    </location>
</feature>
<name>A0ABC9T9D6_LACPA</name>
<evidence type="ECO:0000256" key="6">
    <source>
        <dbReference type="ARBA" id="ARBA00022840"/>
    </source>
</evidence>
<accession>A0ABC9T9D6</accession>
<dbReference type="InterPro" id="IPR020628">
    <property type="entry name" value="Formate_THF_ligase_CS"/>
</dbReference>
<dbReference type="EC" id="6.3.4.3" evidence="2"/>
<evidence type="ECO:0000256" key="8">
    <source>
        <dbReference type="ARBA" id="ARBA00061363"/>
    </source>
</evidence>
<comment type="catalytic activity">
    <reaction evidence="7">
        <text>(6S)-5,6,7,8-tetrahydrofolate + formate + ATP = (6R)-10-formyltetrahydrofolate + ADP + phosphate</text>
        <dbReference type="Rhea" id="RHEA:20221"/>
        <dbReference type="ChEBI" id="CHEBI:15740"/>
        <dbReference type="ChEBI" id="CHEBI:30616"/>
        <dbReference type="ChEBI" id="CHEBI:43474"/>
        <dbReference type="ChEBI" id="CHEBI:57453"/>
        <dbReference type="ChEBI" id="CHEBI:195366"/>
        <dbReference type="ChEBI" id="CHEBI:456216"/>
        <dbReference type="EC" id="6.3.4.3"/>
    </reaction>
</comment>
<dbReference type="PROSITE" id="PS00721">
    <property type="entry name" value="FTHFS_1"/>
    <property type="match status" value="1"/>
</dbReference>
<keyword evidence="4" id="KW-0436">Ligase</keyword>
<keyword evidence="6" id="KW-0067">ATP-binding</keyword>
<evidence type="ECO:0000256" key="3">
    <source>
        <dbReference type="ARBA" id="ARBA00022563"/>
    </source>
</evidence>
<dbReference type="Gene3D" id="3.40.50.300">
    <property type="entry name" value="P-loop containing nucleotide triphosphate hydrolases"/>
    <property type="match status" value="2"/>
</dbReference>
<evidence type="ECO:0000256" key="1">
    <source>
        <dbReference type="ARBA" id="ARBA00004777"/>
    </source>
</evidence>
<keyword evidence="5" id="KW-0547">Nucleotide-binding</keyword>
<dbReference type="FunFam" id="3.30.1510.10:FF:000001">
    <property type="entry name" value="Formate--tetrahydrofolate ligase"/>
    <property type="match status" value="1"/>
</dbReference>
<dbReference type="AlphaFoldDB" id="A0ABC9T9D6"/>
<dbReference type="InterPro" id="IPR000559">
    <property type="entry name" value="Formate_THF_ligase"/>
</dbReference>
<dbReference type="Proteomes" id="UP000014310">
    <property type="component" value="Unassembled WGS sequence"/>
</dbReference>
<dbReference type="InterPro" id="IPR027417">
    <property type="entry name" value="P-loop_NTPase"/>
</dbReference>
<evidence type="ECO:0000256" key="2">
    <source>
        <dbReference type="ARBA" id="ARBA00012295"/>
    </source>
</evidence>
<dbReference type="RefSeq" id="WP_016382852.1">
    <property type="nucleotide sequence ID" value="NZ_ANKJ01000040.1"/>
</dbReference>
<protein>
    <recommendedName>
        <fullName evidence="2">formate--tetrahydrofolate ligase</fullName>
        <ecNumber evidence="2">6.3.4.3</ecNumber>
    </recommendedName>
</protein>
<dbReference type="SUPFAM" id="SSF52540">
    <property type="entry name" value="P-loop containing nucleoside triphosphate hydrolases"/>
    <property type="match status" value="1"/>
</dbReference>
<evidence type="ECO:0000256" key="5">
    <source>
        <dbReference type="ARBA" id="ARBA00022741"/>
    </source>
</evidence>
<evidence type="ECO:0000256" key="7">
    <source>
        <dbReference type="ARBA" id="ARBA00049033"/>
    </source>
</evidence>
<organism evidence="9 10">
    <name type="scientific">Lacticaseibacillus paracasei subsp. paracasei Lpp49</name>
    <dbReference type="NCBI Taxonomy" id="1256213"/>
    <lineage>
        <taxon>Bacteria</taxon>
        <taxon>Bacillati</taxon>
        <taxon>Bacillota</taxon>
        <taxon>Bacilli</taxon>
        <taxon>Lactobacillales</taxon>
        <taxon>Lactobacillaceae</taxon>
        <taxon>Lacticaseibacillus</taxon>
    </lineage>
</organism>
<evidence type="ECO:0000313" key="10">
    <source>
        <dbReference type="Proteomes" id="UP000014310"/>
    </source>
</evidence>
<dbReference type="GO" id="GO:0004329">
    <property type="term" value="F:formate-tetrahydrofolate ligase activity"/>
    <property type="evidence" value="ECO:0007669"/>
    <property type="project" value="UniProtKB-EC"/>
</dbReference>
<sequence>MSDIEIAQANEATAMWPITKVAAGLGLSEDDLELYGKAKAKLSFSALNALKDKPFGKLVLVTSINPTPAGEGKSTITVGLGDALQQRGKHPVIALREPSLGPVMGMKGGATGGGYAQVVPMEDINLHFTGDMHALTTAVDTLAALIDNHLQQGNTLNIDPRRILWKRALDINDRALRHVTIGLGGPTSGVPREDGFDITVASELMAVLCLAENIADLKARIGRIVIGYTYDRQPVTVADLKVTGAIAMLLRDALKPNLVQTLEHTPAFIHGGPFANIAHGCNSVLATRTALQLG</sequence>
<proteinExistence type="inferred from homology"/>
<dbReference type="Pfam" id="PF01268">
    <property type="entry name" value="FTHFS"/>
    <property type="match status" value="1"/>
</dbReference>
<comment type="caution">
    <text evidence="9">The sequence shown here is derived from an EMBL/GenBank/DDBJ whole genome shotgun (WGS) entry which is preliminary data.</text>
</comment>
<comment type="pathway">
    <text evidence="1">One-carbon metabolism; tetrahydrofolate interconversion.</text>
</comment>
<evidence type="ECO:0000313" key="9">
    <source>
        <dbReference type="EMBL" id="EPC89760.1"/>
    </source>
</evidence>
<dbReference type="GO" id="GO:0006730">
    <property type="term" value="P:one-carbon metabolic process"/>
    <property type="evidence" value="ECO:0007669"/>
    <property type="project" value="UniProtKB-KW"/>
</dbReference>
<dbReference type="EMBL" id="ANKJ01000040">
    <property type="protein sequence ID" value="EPC89760.1"/>
    <property type="molecule type" value="Genomic_DNA"/>
</dbReference>
<gene>
    <name evidence="9" type="ORF">Lpp49_12421</name>
</gene>
<reference evidence="9 10" key="1">
    <citation type="journal article" date="2013" name="PLoS ONE">
        <title>Lactobacillus paracasei comparative genomics: towards species pan-genome definition and exploitation of diversity.</title>
        <authorList>
            <person name="Smokvina T."/>
            <person name="Wels M."/>
            <person name="Polka J."/>
            <person name="Chervaux C."/>
            <person name="Brisse S."/>
            <person name="Boekhorst J."/>
            <person name="van Hylckama Vlieg J.E."/>
            <person name="Siezen R.J."/>
        </authorList>
    </citation>
    <scope>NUCLEOTIDE SEQUENCE [LARGE SCALE GENOMIC DNA]</scope>
    <source>
        <strain evidence="9 10">Lpp49</strain>
    </source>
</reference>
<keyword evidence="3" id="KW-0554">One-carbon metabolism</keyword>
<evidence type="ECO:0000256" key="4">
    <source>
        <dbReference type="ARBA" id="ARBA00022598"/>
    </source>
</evidence>
<dbReference type="GO" id="GO:0005524">
    <property type="term" value="F:ATP binding"/>
    <property type="evidence" value="ECO:0007669"/>
    <property type="project" value="UniProtKB-KW"/>
</dbReference>